<keyword evidence="4" id="KW-1185">Reference proteome</keyword>
<gene>
    <name evidence="2" type="ORF">ODI_02397</name>
    <name evidence="3" type="ORF">ODI_R1288</name>
</gene>
<evidence type="ECO:0000313" key="4">
    <source>
        <dbReference type="Proteomes" id="UP000078558"/>
    </source>
</evidence>
<evidence type="ECO:0000313" key="2">
    <source>
        <dbReference type="EMBL" id="SBT27495.1"/>
    </source>
</evidence>
<dbReference type="AlphaFoldDB" id="A0A1C3K7X6"/>
<feature type="region of interest" description="Disordered" evidence="1">
    <location>
        <begin position="25"/>
        <end position="54"/>
    </location>
</feature>
<protein>
    <submittedName>
        <fullName evidence="2">Uncharacterized protein</fullName>
    </submittedName>
</protein>
<dbReference type="Proteomes" id="UP000078558">
    <property type="component" value="Chromosome I"/>
</dbReference>
<evidence type="ECO:0000313" key="3">
    <source>
        <dbReference type="EMBL" id="SOE48190.1"/>
    </source>
</evidence>
<dbReference type="KEGG" id="odi:ODI_R1288"/>
<organism evidence="2 4">
    <name type="scientific">Orrella dioscoreae</name>
    <dbReference type="NCBI Taxonomy" id="1851544"/>
    <lineage>
        <taxon>Bacteria</taxon>
        <taxon>Pseudomonadati</taxon>
        <taxon>Pseudomonadota</taxon>
        <taxon>Betaproteobacteria</taxon>
        <taxon>Burkholderiales</taxon>
        <taxon>Alcaligenaceae</taxon>
        <taxon>Orrella</taxon>
    </lineage>
</organism>
<feature type="compositionally biased region" description="Gly residues" evidence="1">
    <location>
        <begin position="32"/>
        <end position="42"/>
    </location>
</feature>
<dbReference type="EMBL" id="LT907988">
    <property type="protein sequence ID" value="SOE48190.1"/>
    <property type="molecule type" value="Genomic_DNA"/>
</dbReference>
<evidence type="ECO:0000256" key="1">
    <source>
        <dbReference type="SAM" id="MobiDB-lite"/>
    </source>
</evidence>
<reference evidence="3 4" key="2">
    <citation type="submission" date="2017-08" db="EMBL/GenBank/DDBJ databases">
        <authorList>
            <person name="de Groot N.N."/>
        </authorList>
    </citation>
    <scope>NUCLEOTIDE SEQUENCE [LARGE SCALE GENOMIC DNA]</scope>
    <source>
        <strain evidence="3">Orrdi1</strain>
    </source>
</reference>
<name>A0A1C3K7X6_9BURK</name>
<proteinExistence type="predicted"/>
<dbReference type="STRING" id="1851544.ODI_02397"/>
<sequence>MGTLDARQIGQRLLRDAALRAQRTHRSAEGLGQFGVKGGGAGRSATLDGTLLHR</sequence>
<reference evidence="2 4" key="1">
    <citation type="submission" date="2016-06" db="EMBL/GenBank/DDBJ databases">
        <authorList>
            <person name="Kjaerup R.B."/>
            <person name="Dalgaard T.S."/>
            <person name="Juul-Madsen H.R."/>
        </authorList>
    </citation>
    <scope>NUCLEOTIDE SEQUENCE [LARGE SCALE GENOMIC DNA]</scope>
    <source>
        <strain evidence="2">Orrdi1</strain>
    </source>
</reference>
<accession>A0A1C3K7X6</accession>
<dbReference type="EMBL" id="FLRC01000054">
    <property type="protein sequence ID" value="SBT27495.1"/>
    <property type="molecule type" value="Genomic_DNA"/>
</dbReference>